<comment type="caution">
    <text evidence="2">The sequence shown here is derived from an EMBL/GenBank/DDBJ whole genome shotgun (WGS) entry which is preliminary data.</text>
</comment>
<reference evidence="2" key="1">
    <citation type="submission" date="2021-02" db="EMBL/GenBank/DDBJ databases">
        <title>Genome-Resolved Metagenomics of a Microbial Community Performing Photosynthetic Biological Nutrient Removal.</title>
        <authorList>
            <person name="Mcdaniel E.A."/>
        </authorList>
    </citation>
    <scope>NUCLEOTIDE SEQUENCE</scope>
    <source>
        <strain evidence="2">UWPOB_OBS1</strain>
    </source>
</reference>
<feature type="chain" id="PRO_5035152580" evidence="1">
    <location>
        <begin position="34"/>
        <end position="104"/>
    </location>
</feature>
<organism evidence="2 3">
    <name type="scientific">Candidatus Obscuribacter phosphatis</name>
    <dbReference type="NCBI Taxonomy" id="1906157"/>
    <lineage>
        <taxon>Bacteria</taxon>
        <taxon>Bacillati</taxon>
        <taxon>Candidatus Melainabacteria</taxon>
        <taxon>Candidatus Obscuribacterales</taxon>
        <taxon>Candidatus Obscuribacteraceae</taxon>
        <taxon>Candidatus Obscuribacter</taxon>
    </lineage>
</organism>
<dbReference type="AlphaFoldDB" id="A0A8J7TM60"/>
<name>A0A8J7TM60_9BACT</name>
<gene>
    <name evidence="2" type="ORF">J0M35_09150</name>
</gene>
<proteinExistence type="predicted"/>
<dbReference type="Proteomes" id="UP000664277">
    <property type="component" value="Unassembled WGS sequence"/>
</dbReference>
<evidence type="ECO:0000313" key="3">
    <source>
        <dbReference type="Proteomes" id="UP000664277"/>
    </source>
</evidence>
<dbReference type="EMBL" id="JAFLCK010000011">
    <property type="protein sequence ID" value="MBN8660515.1"/>
    <property type="molecule type" value="Genomic_DNA"/>
</dbReference>
<evidence type="ECO:0000313" key="2">
    <source>
        <dbReference type="EMBL" id="MBN8660515.1"/>
    </source>
</evidence>
<accession>A0A8J7TM60</accession>
<sequence length="104" mass="11233">MYIAKAPSRKIQALFGAFFFSMSFGLSLAPAQADELNGAAILNAAPVAAPGNSDLAVEEAVKYIKSHKDSLRENQVQLPANKTKIKRVNEKHVYILGGAEVFPM</sequence>
<feature type="signal peptide" evidence="1">
    <location>
        <begin position="1"/>
        <end position="33"/>
    </location>
</feature>
<keyword evidence="1" id="KW-0732">Signal</keyword>
<protein>
    <submittedName>
        <fullName evidence="2">Uncharacterized protein</fullName>
    </submittedName>
</protein>
<evidence type="ECO:0000256" key="1">
    <source>
        <dbReference type="SAM" id="SignalP"/>
    </source>
</evidence>